<keyword evidence="2" id="KW-1185">Reference proteome</keyword>
<dbReference type="Proteomes" id="UP000747542">
    <property type="component" value="Unassembled WGS sequence"/>
</dbReference>
<dbReference type="EMBL" id="JAHLQT010025476">
    <property type="protein sequence ID" value="KAG7164447.1"/>
    <property type="molecule type" value="Genomic_DNA"/>
</dbReference>
<sequence length="174" mass="18330">MLGGCVGGDIYHSHPVSPHDAGWLCGRRHLPHPPTQPSRCWVAVWAATPTTTTHSALTMLGGCVGGDTYTAIQSALTMLGGCVGGDTYTAIQSALTMLGGCVGGDTYTAIQSALTMLGGCVGGDTYHSHPLSPHDAGWLCGRRHLPHPPTQPSRCWVAVWAEVCLTKVRISLWK</sequence>
<comment type="caution">
    <text evidence="1">The sequence shown here is derived from an EMBL/GenBank/DDBJ whole genome shotgun (WGS) entry which is preliminary data.</text>
</comment>
<reference evidence="1" key="1">
    <citation type="journal article" date="2021" name="Sci. Adv.">
        <title>The American lobster genome reveals insights on longevity, neural, and immune adaptations.</title>
        <authorList>
            <person name="Polinski J.M."/>
            <person name="Zimin A.V."/>
            <person name="Clark K.F."/>
            <person name="Kohn A.B."/>
            <person name="Sadowski N."/>
            <person name="Timp W."/>
            <person name="Ptitsyn A."/>
            <person name="Khanna P."/>
            <person name="Romanova D.Y."/>
            <person name="Williams P."/>
            <person name="Greenwood S.J."/>
            <person name="Moroz L.L."/>
            <person name="Walt D.R."/>
            <person name="Bodnar A.G."/>
        </authorList>
    </citation>
    <scope>NUCLEOTIDE SEQUENCE</scope>
    <source>
        <strain evidence="1">GMGI-L3</strain>
    </source>
</reference>
<protein>
    <submittedName>
        <fullName evidence="1">Uncharacterized protein</fullName>
    </submittedName>
</protein>
<accession>A0A8J5JUB5</accession>
<gene>
    <name evidence="1" type="ORF">Hamer_G003653</name>
</gene>
<name>A0A8J5JUB5_HOMAM</name>
<evidence type="ECO:0000313" key="1">
    <source>
        <dbReference type="EMBL" id="KAG7164447.1"/>
    </source>
</evidence>
<proteinExistence type="predicted"/>
<organism evidence="1 2">
    <name type="scientific">Homarus americanus</name>
    <name type="common">American lobster</name>
    <dbReference type="NCBI Taxonomy" id="6706"/>
    <lineage>
        <taxon>Eukaryota</taxon>
        <taxon>Metazoa</taxon>
        <taxon>Ecdysozoa</taxon>
        <taxon>Arthropoda</taxon>
        <taxon>Crustacea</taxon>
        <taxon>Multicrustacea</taxon>
        <taxon>Malacostraca</taxon>
        <taxon>Eumalacostraca</taxon>
        <taxon>Eucarida</taxon>
        <taxon>Decapoda</taxon>
        <taxon>Pleocyemata</taxon>
        <taxon>Astacidea</taxon>
        <taxon>Nephropoidea</taxon>
        <taxon>Nephropidae</taxon>
        <taxon>Homarus</taxon>
    </lineage>
</organism>
<dbReference type="AlphaFoldDB" id="A0A8J5JUB5"/>
<evidence type="ECO:0000313" key="2">
    <source>
        <dbReference type="Proteomes" id="UP000747542"/>
    </source>
</evidence>